<dbReference type="InterPro" id="IPR011008">
    <property type="entry name" value="Dimeric_a/b-barrel"/>
</dbReference>
<dbReference type="PANTHER" id="PTHR30154:SF45">
    <property type="entry name" value="TRANSCRIPTIONAL REGULATORY PROTEIN (PROBABLY ASNC-FAMILY)-RELATED"/>
    <property type="match status" value="1"/>
</dbReference>
<dbReference type="GO" id="GO:0043200">
    <property type="term" value="P:response to amino acid"/>
    <property type="evidence" value="ECO:0007669"/>
    <property type="project" value="TreeGrafter"/>
</dbReference>
<dbReference type="InterPro" id="IPR036390">
    <property type="entry name" value="WH_DNA-bd_sf"/>
</dbReference>
<dbReference type="SMART" id="SM00344">
    <property type="entry name" value="HTH_ASNC"/>
    <property type="match status" value="1"/>
</dbReference>
<gene>
    <name evidence="6" type="ORF">FHE65_26635</name>
    <name evidence="5" type="ORF">FHE65_27945</name>
</gene>
<dbReference type="InterPro" id="IPR019887">
    <property type="entry name" value="Tscrpt_reg_AsnC/Lrp_C"/>
</dbReference>
<dbReference type="AlphaFoldDB" id="A0A5C4MBS9"/>
<dbReference type="PRINTS" id="PR00033">
    <property type="entry name" value="HTHASNC"/>
</dbReference>
<reference evidence="5 7" key="1">
    <citation type="submission" date="2019-05" db="EMBL/GenBank/DDBJ databases">
        <title>Mumia sp. nov., isolated from the intestinal contents of plateau pika (Ochotona curzoniae) in the Qinghai-Tibet plateau of China.</title>
        <authorList>
            <person name="Tian Z."/>
        </authorList>
    </citation>
    <scope>NUCLEOTIDE SEQUENCE [LARGE SCALE GENOMIC DNA]</scope>
    <source>
        <strain evidence="7">527</strain>
        <strain evidence="5">Z527</strain>
    </source>
</reference>
<dbReference type="PROSITE" id="PS00519">
    <property type="entry name" value="HTH_ASNC_1"/>
    <property type="match status" value="1"/>
</dbReference>
<dbReference type="EMBL" id="VDFR01000142">
    <property type="protein sequence ID" value="TNC35970.1"/>
    <property type="molecule type" value="Genomic_DNA"/>
</dbReference>
<keyword evidence="1" id="KW-0805">Transcription regulation</keyword>
<dbReference type="SUPFAM" id="SSF54909">
    <property type="entry name" value="Dimeric alpha+beta barrel"/>
    <property type="match status" value="1"/>
</dbReference>
<evidence type="ECO:0000313" key="7">
    <source>
        <dbReference type="Proteomes" id="UP000306740"/>
    </source>
</evidence>
<keyword evidence="2" id="KW-0238">DNA-binding</keyword>
<dbReference type="PANTHER" id="PTHR30154">
    <property type="entry name" value="LEUCINE-RESPONSIVE REGULATORY PROTEIN"/>
    <property type="match status" value="1"/>
</dbReference>
<dbReference type="InterPro" id="IPR019888">
    <property type="entry name" value="Tscrpt_reg_AsnC-like"/>
</dbReference>
<dbReference type="InterPro" id="IPR000485">
    <property type="entry name" value="AsnC-type_HTH_dom"/>
</dbReference>
<dbReference type="Gene3D" id="1.10.10.10">
    <property type="entry name" value="Winged helix-like DNA-binding domain superfamily/Winged helix DNA-binding domain"/>
    <property type="match status" value="1"/>
</dbReference>
<dbReference type="EMBL" id="VDFR01000158">
    <property type="protein sequence ID" value="TNC34369.1"/>
    <property type="molecule type" value="Genomic_DNA"/>
</dbReference>
<evidence type="ECO:0000256" key="3">
    <source>
        <dbReference type="ARBA" id="ARBA00023163"/>
    </source>
</evidence>
<organism evidence="5 7">
    <name type="scientific">Mumia zhuanghuii</name>
    <dbReference type="NCBI Taxonomy" id="2585211"/>
    <lineage>
        <taxon>Bacteria</taxon>
        <taxon>Bacillati</taxon>
        <taxon>Actinomycetota</taxon>
        <taxon>Actinomycetes</taxon>
        <taxon>Propionibacteriales</taxon>
        <taxon>Nocardioidaceae</taxon>
        <taxon>Mumia</taxon>
    </lineage>
</organism>
<proteinExistence type="predicted"/>
<protein>
    <submittedName>
        <fullName evidence="5">Lrp/AsnC family transcriptional regulator</fullName>
    </submittedName>
</protein>
<dbReference type="PROSITE" id="PS50956">
    <property type="entry name" value="HTH_ASNC_2"/>
    <property type="match status" value="1"/>
</dbReference>
<evidence type="ECO:0000313" key="6">
    <source>
        <dbReference type="EMBL" id="TNC35970.1"/>
    </source>
</evidence>
<evidence type="ECO:0000256" key="1">
    <source>
        <dbReference type="ARBA" id="ARBA00023015"/>
    </source>
</evidence>
<evidence type="ECO:0000256" key="2">
    <source>
        <dbReference type="ARBA" id="ARBA00023125"/>
    </source>
</evidence>
<dbReference type="RefSeq" id="WP_139086002.1">
    <property type="nucleotide sequence ID" value="NZ_VDFR01000142.1"/>
</dbReference>
<feature type="domain" description="HTH asnC-type" evidence="4">
    <location>
        <begin position="1"/>
        <end position="62"/>
    </location>
</feature>
<sequence length="146" mass="16146">MDAVDREIVGHLMRDGRATFAEIGSGVGLSAPAVKRRVDRMRASGHITGFTALIDPAALGWTTEAYVEIYYDGNVSATELKRSLEPIPQVVGAWTVAGNPDAIVHVMATNMAEIEQVVERMREHARVERTRSAIVMSRLFERPRSR</sequence>
<dbReference type="SUPFAM" id="SSF46785">
    <property type="entry name" value="Winged helix' DNA-binding domain"/>
    <property type="match status" value="1"/>
</dbReference>
<dbReference type="InterPro" id="IPR036388">
    <property type="entry name" value="WH-like_DNA-bd_sf"/>
</dbReference>
<accession>A0A5C4MBS9</accession>
<dbReference type="OrthoDB" id="166264at2"/>
<dbReference type="Gene3D" id="3.30.70.920">
    <property type="match status" value="1"/>
</dbReference>
<keyword evidence="3" id="KW-0804">Transcription</keyword>
<dbReference type="Proteomes" id="UP000306740">
    <property type="component" value="Unassembled WGS sequence"/>
</dbReference>
<dbReference type="Pfam" id="PF01037">
    <property type="entry name" value="AsnC_trans_reg"/>
    <property type="match status" value="1"/>
</dbReference>
<dbReference type="InterPro" id="IPR019885">
    <property type="entry name" value="Tscrpt_reg_HTH_AsnC-type_CS"/>
</dbReference>
<dbReference type="GO" id="GO:0005829">
    <property type="term" value="C:cytosol"/>
    <property type="evidence" value="ECO:0007669"/>
    <property type="project" value="TreeGrafter"/>
</dbReference>
<comment type="caution">
    <text evidence="5">The sequence shown here is derived from an EMBL/GenBank/DDBJ whole genome shotgun (WGS) entry which is preliminary data.</text>
</comment>
<evidence type="ECO:0000259" key="4">
    <source>
        <dbReference type="PROSITE" id="PS50956"/>
    </source>
</evidence>
<dbReference type="GO" id="GO:0043565">
    <property type="term" value="F:sequence-specific DNA binding"/>
    <property type="evidence" value="ECO:0007669"/>
    <property type="project" value="InterPro"/>
</dbReference>
<name>A0A5C4MBS9_9ACTN</name>
<dbReference type="Pfam" id="PF13404">
    <property type="entry name" value="HTH_AsnC-type"/>
    <property type="match status" value="1"/>
</dbReference>
<evidence type="ECO:0000313" key="5">
    <source>
        <dbReference type="EMBL" id="TNC34369.1"/>
    </source>
</evidence>